<dbReference type="InterPro" id="IPR005828">
    <property type="entry name" value="MFS_sugar_transport-like"/>
</dbReference>
<evidence type="ECO:0000256" key="3">
    <source>
        <dbReference type="ARBA" id="ARBA00022989"/>
    </source>
</evidence>
<dbReference type="InterPro" id="IPR047200">
    <property type="entry name" value="MFS_YcaD-like"/>
</dbReference>
<feature type="transmembrane region" description="Helical" evidence="6">
    <location>
        <begin position="321"/>
        <end position="346"/>
    </location>
</feature>
<organism evidence="8 9">
    <name type="scientific">Maritimibacter harenae</name>
    <dbReference type="NCBI Taxonomy" id="2606218"/>
    <lineage>
        <taxon>Bacteria</taxon>
        <taxon>Pseudomonadati</taxon>
        <taxon>Pseudomonadota</taxon>
        <taxon>Alphaproteobacteria</taxon>
        <taxon>Rhodobacterales</taxon>
        <taxon>Roseobacteraceae</taxon>
        <taxon>Maritimibacter</taxon>
    </lineage>
</organism>
<evidence type="ECO:0000256" key="2">
    <source>
        <dbReference type="ARBA" id="ARBA00022692"/>
    </source>
</evidence>
<evidence type="ECO:0000256" key="6">
    <source>
        <dbReference type="SAM" id="Phobius"/>
    </source>
</evidence>
<dbReference type="GO" id="GO:0005886">
    <property type="term" value="C:plasma membrane"/>
    <property type="evidence" value="ECO:0007669"/>
    <property type="project" value="TreeGrafter"/>
</dbReference>
<evidence type="ECO:0000256" key="5">
    <source>
        <dbReference type="SAM" id="MobiDB-lite"/>
    </source>
</evidence>
<dbReference type="Gene3D" id="1.20.1250.20">
    <property type="entry name" value="MFS general substrate transporter like domains"/>
    <property type="match status" value="2"/>
</dbReference>
<feature type="domain" description="Major facilitator superfamily (MFS) profile" evidence="7">
    <location>
        <begin position="166"/>
        <end position="436"/>
    </location>
</feature>
<feature type="compositionally biased region" description="Acidic residues" evidence="5">
    <location>
        <begin position="416"/>
        <end position="426"/>
    </location>
</feature>
<feature type="transmembrane region" description="Helical" evidence="6">
    <location>
        <begin position="264"/>
        <end position="283"/>
    </location>
</feature>
<keyword evidence="4 6" id="KW-0472">Membrane</keyword>
<dbReference type="RefSeq" id="WP_161351995.1">
    <property type="nucleotide sequence ID" value="NZ_WTUX01000017.1"/>
</dbReference>
<feature type="transmembrane region" description="Helical" evidence="6">
    <location>
        <begin position="158"/>
        <end position="179"/>
    </location>
</feature>
<dbReference type="PROSITE" id="PS50850">
    <property type="entry name" value="MFS"/>
    <property type="match status" value="1"/>
</dbReference>
<dbReference type="InterPro" id="IPR020846">
    <property type="entry name" value="MFS_dom"/>
</dbReference>
<keyword evidence="2 6" id="KW-0812">Transmembrane</keyword>
<evidence type="ECO:0000256" key="1">
    <source>
        <dbReference type="ARBA" id="ARBA00004370"/>
    </source>
</evidence>
<feature type="transmembrane region" description="Helical" evidence="6">
    <location>
        <begin position="289"/>
        <end position="309"/>
    </location>
</feature>
<dbReference type="Pfam" id="PF07690">
    <property type="entry name" value="MFS_1"/>
    <property type="match status" value="1"/>
</dbReference>
<feature type="transmembrane region" description="Helical" evidence="6">
    <location>
        <begin position="352"/>
        <end position="371"/>
    </location>
</feature>
<protein>
    <submittedName>
        <fullName evidence="8">MFS transporter</fullName>
    </submittedName>
</protein>
<reference evidence="8 9" key="1">
    <citation type="submission" date="2019-12" db="EMBL/GenBank/DDBJ databases">
        <title>Maritimibacter sp. nov. sp. isolated from sea sand.</title>
        <authorList>
            <person name="Kim J."/>
            <person name="Jeong S.E."/>
            <person name="Jung H.S."/>
            <person name="Jeon C.O."/>
        </authorList>
    </citation>
    <scope>NUCLEOTIDE SEQUENCE [LARGE SCALE GENOMIC DNA]</scope>
    <source>
        <strain evidence="8 9">DP07</strain>
    </source>
</reference>
<feature type="region of interest" description="Disordered" evidence="5">
    <location>
        <begin position="416"/>
        <end position="436"/>
    </location>
</feature>
<dbReference type="EMBL" id="WTUX01000017">
    <property type="protein sequence ID" value="MZR13861.1"/>
    <property type="molecule type" value="Genomic_DNA"/>
</dbReference>
<dbReference type="InterPro" id="IPR036259">
    <property type="entry name" value="MFS_trans_sf"/>
</dbReference>
<gene>
    <name evidence="8" type="ORF">GQE99_12645</name>
</gene>
<proteinExistence type="predicted"/>
<comment type="subcellular location">
    <subcellularLocation>
        <location evidence="1">Membrane</location>
    </subcellularLocation>
</comment>
<dbReference type="PANTHER" id="PTHR23521">
    <property type="entry name" value="TRANSPORTER MFS SUPERFAMILY"/>
    <property type="match status" value="1"/>
</dbReference>
<feature type="transmembrane region" description="Helical" evidence="6">
    <location>
        <begin position="43"/>
        <end position="61"/>
    </location>
</feature>
<dbReference type="PANTHER" id="PTHR23521:SF3">
    <property type="entry name" value="MFS TRANSPORTER"/>
    <property type="match status" value="1"/>
</dbReference>
<dbReference type="AlphaFoldDB" id="A0A845MAM7"/>
<sequence length="436" mass="46083">MIQVLGNSWALLLGIMFLMVGNGIQGTLLGIRGGIEGFSTFEMSIVMSSYFVGFLFGSRLAPELIRRVGHVRVFAALCSFISAVLILYPTLTDPIAWSALRLFVGFCFSGVYVTAESWLNNQATNETRGTSLALYLIVQMIGVIAAQGLVAVGDPSGFILFILPSVLVSISFAPILLSISPTPAFDTARRMTLRDLFRNSPLGAVGMILVGGANAAVFGMAGVYGTEAGLPVSQLSLFVAMFYVGGLVLQVPIGFVSDRVDRRLVIIGAAAVAIAASLAGWLLPQFVLLLTAAFFIGGMLGPLYGLLIAHTNDFLDNEDMASGAAGLMFLNGIGAIAGPLAVGWIMGPLGSQGFFVVLAVLCTAVMLYGLWRTTRRPSVPVDETASYAPVFSQTSPVAMELATEYYADALEEVAEANEAEAAEPDTEDTHASSTMR</sequence>
<dbReference type="InterPro" id="IPR011701">
    <property type="entry name" value="MFS"/>
</dbReference>
<feature type="transmembrane region" description="Helical" evidence="6">
    <location>
        <begin position="132"/>
        <end position="152"/>
    </location>
</feature>
<comment type="caution">
    <text evidence="8">The sequence shown here is derived from an EMBL/GenBank/DDBJ whole genome shotgun (WGS) entry which is preliminary data.</text>
</comment>
<feature type="transmembrane region" description="Helical" evidence="6">
    <location>
        <begin position="9"/>
        <end position="31"/>
    </location>
</feature>
<keyword evidence="9" id="KW-1185">Reference proteome</keyword>
<name>A0A845MAM7_9RHOB</name>
<dbReference type="GO" id="GO:0022857">
    <property type="term" value="F:transmembrane transporter activity"/>
    <property type="evidence" value="ECO:0007669"/>
    <property type="project" value="InterPro"/>
</dbReference>
<dbReference type="SUPFAM" id="SSF103473">
    <property type="entry name" value="MFS general substrate transporter"/>
    <property type="match status" value="1"/>
</dbReference>
<evidence type="ECO:0000259" key="7">
    <source>
        <dbReference type="PROSITE" id="PS50850"/>
    </source>
</evidence>
<feature type="transmembrane region" description="Helical" evidence="6">
    <location>
        <begin position="97"/>
        <end position="120"/>
    </location>
</feature>
<evidence type="ECO:0000313" key="9">
    <source>
        <dbReference type="Proteomes" id="UP000467322"/>
    </source>
</evidence>
<evidence type="ECO:0000313" key="8">
    <source>
        <dbReference type="EMBL" id="MZR13861.1"/>
    </source>
</evidence>
<dbReference type="CDD" id="cd17477">
    <property type="entry name" value="MFS_YcaD_like"/>
    <property type="match status" value="1"/>
</dbReference>
<accession>A0A845MAM7</accession>
<keyword evidence="3 6" id="KW-1133">Transmembrane helix</keyword>
<feature type="transmembrane region" description="Helical" evidence="6">
    <location>
        <begin position="200"/>
        <end position="223"/>
    </location>
</feature>
<dbReference type="Proteomes" id="UP000467322">
    <property type="component" value="Unassembled WGS sequence"/>
</dbReference>
<dbReference type="Pfam" id="PF00083">
    <property type="entry name" value="Sugar_tr"/>
    <property type="match status" value="1"/>
</dbReference>
<evidence type="ECO:0000256" key="4">
    <source>
        <dbReference type="ARBA" id="ARBA00023136"/>
    </source>
</evidence>
<feature type="transmembrane region" description="Helical" evidence="6">
    <location>
        <begin position="235"/>
        <end position="257"/>
    </location>
</feature>
<feature type="transmembrane region" description="Helical" evidence="6">
    <location>
        <begin position="73"/>
        <end position="91"/>
    </location>
</feature>